<organism evidence="2 3">
    <name type="scientific">Biomphalaria glabrata</name>
    <name type="common">Bloodfluke planorb</name>
    <name type="synonym">Freshwater snail</name>
    <dbReference type="NCBI Taxonomy" id="6526"/>
    <lineage>
        <taxon>Eukaryota</taxon>
        <taxon>Metazoa</taxon>
        <taxon>Spiralia</taxon>
        <taxon>Lophotrochozoa</taxon>
        <taxon>Mollusca</taxon>
        <taxon>Gastropoda</taxon>
        <taxon>Heterobranchia</taxon>
        <taxon>Euthyneura</taxon>
        <taxon>Panpulmonata</taxon>
        <taxon>Hygrophila</taxon>
        <taxon>Lymnaeoidea</taxon>
        <taxon>Planorbidae</taxon>
        <taxon>Biomphalaria</taxon>
    </lineage>
</organism>
<reference evidence="2" key="1">
    <citation type="submission" date="2020-05" db="UniProtKB">
        <authorList>
            <consortium name="EnsemblMetazoa"/>
        </authorList>
    </citation>
    <scope>IDENTIFICATION</scope>
    <source>
        <strain evidence="2">BB02</strain>
    </source>
</reference>
<dbReference type="VEuPathDB" id="VectorBase:BGLAX_045707"/>
<accession>A0A2C9KTU0</accession>
<evidence type="ECO:0000256" key="1">
    <source>
        <dbReference type="SAM" id="Phobius"/>
    </source>
</evidence>
<name>A0A2C9KTU0_BIOGL</name>
<sequence length="139" mass="14962">MNCSQNCLDSNCDKQTGLCVSGCKGFSDPPFCTQTCRDGQWGDNCNNNCSTKSCDAVCNVEETGESDLTFGAGMGIGFALGVVVIATLEIIVLIIYRVRKKMTSTGQENKDFSNDVQQAYDGVNQINVDVHAYEESSSS</sequence>
<dbReference type="EnsemblMetazoa" id="BGLB023469-RA">
    <property type="protein sequence ID" value="BGLB023469-PA"/>
    <property type="gene ID" value="BGLB023469"/>
</dbReference>
<feature type="transmembrane region" description="Helical" evidence="1">
    <location>
        <begin position="76"/>
        <end position="96"/>
    </location>
</feature>
<protein>
    <recommendedName>
        <fullName evidence="4">Laminin EGF-like domain-containing protein</fullName>
    </recommendedName>
</protein>
<keyword evidence="1" id="KW-0472">Membrane</keyword>
<proteinExistence type="predicted"/>
<dbReference type="KEGG" id="bgt:106076508"/>
<evidence type="ECO:0000313" key="2">
    <source>
        <dbReference type="EnsemblMetazoa" id="BGLB023469-PA"/>
    </source>
</evidence>
<gene>
    <name evidence="2" type="primary">106076508</name>
</gene>
<keyword evidence="1" id="KW-1133">Transmembrane helix</keyword>
<dbReference type="VEuPathDB" id="VectorBase:BGLB023469"/>
<dbReference type="Proteomes" id="UP000076420">
    <property type="component" value="Unassembled WGS sequence"/>
</dbReference>
<dbReference type="AlphaFoldDB" id="A0A2C9KTU0"/>
<evidence type="ECO:0000313" key="3">
    <source>
        <dbReference type="Proteomes" id="UP000076420"/>
    </source>
</evidence>
<keyword evidence="1" id="KW-0812">Transmembrane</keyword>
<evidence type="ECO:0008006" key="4">
    <source>
        <dbReference type="Google" id="ProtNLM"/>
    </source>
</evidence>